<dbReference type="InterPro" id="IPR035901">
    <property type="entry name" value="GIY-YIG_endonuc_sf"/>
</dbReference>
<dbReference type="EMBL" id="JBANCF010000003">
    <property type="protein sequence ID" value="MEM0572881.1"/>
    <property type="molecule type" value="Genomic_DNA"/>
</dbReference>
<evidence type="ECO:0000313" key="5">
    <source>
        <dbReference type="Proteomes" id="UP001388259"/>
    </source>
</evidence>
<dbReference type="PROSITE" id="PS50164">
    <property type="entry name" value="GIY_YIG"/>
    <property type="match status" value="1"/>
</dbReference>
<evidence type="ECO:0000313" key="3">
    <source>
        <dbReference type="EMBL" id="MEM0518187.1"/>
    </source>
</evidence>
<sequence length="93" mass="11241">MHYLYIIHSDSLDKYYVGETPNVAIRLAQHNNHYFKTNFTKAANDWKFLLKYSCKSREEALFLEKFIKKMKSRVFIEKIINNPEILKDLLKRK</sequence>
<organism evidence="3 5">
    <name type="scientific">Aequorivita flava</name>
    <dbReference type="NCBI Taxonomy" id="3114371"/>
    <lineage>
        <taxon>Bacteria</taxon>
        <taxon>Pseudomonadati</taxon>
        <taxon>Bacteroidota</taxon>
        <taxon>Flavobacteriia</taxon>
        <taxon>Flavobacteriales</taxon>
        <taxon>Flavobacteriaceae</taxon>
        <taxon>Aequorivita</taxon>
    </lineage>
</organism>
<feature type="domain" description="GIY-YIG" evidence="2">
    <location>
        <begin position="1"/>
        <end position="77"/>
    </location>
</feature>
<comment type="caution">
    <text evidence="3">The sequence shown here is derived from an EMBL/GenBank/DDBJ whole genome shotgun (WGS) entry which is preliminary data.</text>
</comment>
<dbReference type="PANTHER" id="PTHR34477:SF1">
    <property type="entry name" value="UPF0213 PROTEIN YHBQ"/>
    <property type="match status" value="1"/>
</dbReference>
<dbReference type="RefSeq" id="WP_342687168.1">
    <property type="nucleotide sequence ID" value="NZ_JAZBJM010000003.1"/>
</dbReference>
<dbReference type="Pfam" id="PF01541">
    <property type="entry name" value="GIY-YIG"/>
    <property type="match status" value="1"/>
</dbReference>
<reference evidence="3 6" key="1">
    <citation type="submission" date="2024-01" db="EMBL/GenBank/DDBJ databases">
        <title>Aequorivita flavus sp. nov., isolated from deep-sea sediment.</title>
        <authorList>
            <person name="Chen X."/>
        </authorList>
    </citation>
    <scope>NUCLEOTIDE SEQUENCE</scope>
    <source>
        <strain evidence="3">MCCC 1A16923</strain>
        <strain evidence="4 6">MCCC 1A16935</strain>
    </source>
</reference>
<evidence type="ECO:0000313" key="6">
    <source>
        <dbReference type="Proteomes" id="UP001390963"/>
    </source>
</evidence>
<keyword evidence="6" id="KW-1185">Reference proteome</keyword>
<name>A0AB35YXK2_9FLAO</name>
<accession>A0AB35YXK2</accession>
<dbReference type="SUPFAM" id="SSF82771">
    <property type="entry name" value="GIY-YIG endonuclease"/>
    <property type="match status" value="1"/>
</dbReference>
<dbReference type="Proteomes" id="UP001390963">
    <property type="component" value="Unassembled WGS sequence"/>
</dbReference>
<dbReference type="InterPro" id="IPR000305">
    <property type="entry name" value="GIY-YIG_endonuc"/>
</dbReference>
<evidence type="ECO:0000313" key="4">
    <source>
        <dbReference type="EMBL" id="MEM0572881.1"/>
    </source>
</evidence>
<protein>
    <submittedName>
        <fullName evidence="3">GIY-YIG nuclease family protein</fullName>
    </submittedName>
</protein>
<dbReference type="AlphaFoldDB" id="A0AB35YXK2"/>
<dbReference type="EMBL" id="JAZBJM010000003">
    <property type="protein sequence ID" value="MEM0518187.1"/>
    <property type="molecule type" value="Genomic_DNA"/>
</dbReference>
<dbReference type="Proteomes" id="UP001388259">
    <property type="component" value="Unassembled WGS sequence"/>
</dbReference>
<evidence type="ECO:0000259" key="2">
    <source>
        <dbReference type="PROSITE" id="PS50164"/>
    </source>
</evidence>
<dbReference type="InterPro" id="IPR050190">
    <property type="entry name" value="UPF0213_domain"/>
</dbReference>
<gene>
    <name evidence="4" type="ORF">VZD24_05085</name>
    <name evidence="3" type="ORF">VZD85_07485</name>
</gene>
<proteinExistence type="inferred from homology"/>
<evidence type="ECO:0000256" key="1">
    <source>
        <dbReference type="ARBA" id="ARBA00007435"/>
    </source>
</evidence>
<dbReference type="Gene3D" id="3.40.1440.10">
    <property type="entry name" value="GIY-YIG endonuclease"/>
    <property type="match status" value="1"/>
</dbReference>
<comment type="similarity">
    <text evidence="1">Belongs to the UPF0213 family.</text>
</comment>
<dbReference type="PANTHER" id="PTHR34477">
    <property type="entry name" value="UPF0213 PROTEIN YHBQ"/>
    <property type="match status" value="1"/>
</dbReference>